<evidence type="ECO:0000313" key="5">
    <source>
        <dbReference type="Proteomes" id="UP000019150"/>
    </source>
</evidence>
<reference evidence="4 5" key="1">
    <citation type="journal article" date="2014" name="Appl. Environ. Microbiol.">
        <title>Insights into the Microbial Degradation of Rubber and Gutta-Percha by Analysis of the Complete Genome of Nocardia nova SH22a.</title>
        <authorList>
            <person name="Luo Q."/>
            <person name="Hiessl S."/>
            <person name="Poehlein A."/>
            <person name="Daniel R."/>
            <person name="Steinbuchel A."/>
        </authorList>
    </citation>
    <scope>NUCLEOTIDE SEQUENCE [LARGE SCALE GENOMIC DNA]</scope>
    <source>
        <strain evidence="4">SH22a</strain>
    </source>
</reference>
<dbReference type="STRING" id="1415166.NONO_c30280"/>
<protein>
    <submittedName>
        <fullName evidence="4">Hydrogenase expression/formation protein HypE</fullName>
    </submittedName>
</protein>
<dbReference type="InterPro" id="IPR036921">
    <property type="entry name" value="PurM-like_N_sf"/>
</dbReference>
<dbReference type="PANTHER" id="PTHR30303:SF0">
    <property type="entry name" value="CARBAMOYL DEHYDRATASE HYPE"/>
    <property type="match status" value="1"/>
</dbReference>
<dbReference type="InterPro" id="IPR016188">
    <property type="entry name" value="PurM-like_N"/>
</dbReference>
<dbReference type="OrthoDB" id="9801934at2"/>
<name>W5TEQ4_9NOCA</name>
<dbReference type="InterPro" id="IPR010918">
    <property type="entry name" value="PurM-like_C_dom"/>
</dbReference>
<evidence type="ECO:0000259" key="2">
    <source>
        <dbReference type="Pfam" id="PF00586"/>
    </source>
</evidence>
<gene>
    <name evidence="4" type="primary">hypE</name>
    <name evidence="4" type="ORF">NONO_c30280</name>
</gene>
<dbReference type="InterPro" id="IPR036676">
    <property type="entry name" value="PurM-like_C_sf"/>
</dbReference>
<keyword evidence="5" id="KW-1185">Reference proteome</keyword>
<dbReference type="Proteomes" id="UP000019150">
    <property type="component" value="Chromosome"/>
</dbReference>
<dbReference type="eggNOG" id="COG0309">
    <property type="taxonomic scope" value="Bacteria"/>
</dbReference>
<dbReference type="NCBIfam" id="TIGR02124">
    <property type="entry name" value="hypE"/>
    <property type="match status" value="1"/>
</dbReference>
<accession>W5TEQ4</accession>
<comment type="similarity">
    <text evidence="1">Belongs to the HypE family.</text>
</comment>
<feature type="domain" description="PurM-like N-terminal" evidence="2">
    <location>
        <begin position="64"/>
        <end position="175"/>
    </location>
</feature>
<sequence length="361" mass="36228">MLEDTETPAAAPNIDPSGWVCPLPLRDSPTIVMAHGGGGAMSGELIEHLFLPAFGAAAEANLGDAAVLGVGGTRLAFSTDSYVVKPIVFPGGSIGELAVNGTVNDLAMAGARPLALSTAFILEEGTELAEIARVAQAAGAAATAAGVKLVTGDTKVVDSGHGDGIFINTAGIGVVDAGVDIRPDRARPGDVVLISGDIGVHGVAVMSCRAGLEFGTTVRSDTAPLNGLVAAMLATGADVHTLRDPTRGGVAATLNEIAKLAKVGVTVDERKLPIPDAVRDACGLLGLDPMYVANEGKAVAFVPPEDADRVLAAMRAHPLGAGAQAIGVCVADHPGMVVARTALGGTRVVDLPAGEQLPRIC</sequence>
<dbReference type="Pfam" id="PF00586">
    <property type="entry name" value="AIRS"/>
    <property type="match status" value="1"/>
</dbReference>
<dbReference type="EMBL" id="CP006850">
    <property type="protein sequence ID" value="AHH17815.1"/>
    <property type="molecule type" value="Genomic_DNA"/>
</dbReference>
<dbReference type="Gene3D" id="3.30.1330.10">
    <property type="entry name" value="PurM-like, N-terminal domain"/>
    <property type="match status" value="1"/>
</dbReference>
<proteinExistence type="inferred from homology"/>
<dbReference type="Gene3D" id="3.90.650.10">
    <property type="entry name" value="PurM-like C-terminal domain"/>
    <property type="match status" value="1"/>
</dbReference>
<dbReference type="KEGG" id="nno:NONO_c30280"/>
<dbReference type="AlphaFoldDB" id="W5TEQ4"/>
<dbReference type="Pfam" id="PF02769">
    <property type="entry name" value="AIRS_C"/>
    <property type="match status" value="1"/>
</dbReference>
<dbReference type="PIRSF" id="PIRSF005644">
    <property type="entry name" value="Hdrgns_mtr_HypE"/>
    <property type="match status" value="1"/>
</dbReference>
<organism evidence="4 5">
    <name type="scientific">Nocardia nova SH22a</name>
    <dbReference type="NCBI Taxonomy" id="1415166"/>
    <lineage>
        <taxon>Bacteria</taxon>
        <taxon>Bacillati</taxon>
        <taxon>Actinomycetota</taxon>
        <taxon>Actinomycetes</taxon>
        <taxon>Mycobacteriales</taxon>
        <taxon>Nocardiaceae</taxon>
        <taxon>Nocardia</taxon>
    </lineage>
</organism>
<feature type="domain" description="PurM-like C-terminal" evidence="3">
    <location>
        <begin position="187"/>
        <end position="333"/>
    </location>
</feature>
<evidence type="ECO:0000259" key="3">
    <source>
        <dbReference type="Pfam" id="PF02769"/>
    </source>
</evidence>
<dbReference type="PANTHER" id="PTHR30303">
    <property type="entry name" value="HYDROGENASE ISOENZYMES FORMATION PROTEIN HYPE"/>
    <property type="match status" value="1"/>
</dbReference>
<evidence type="ECO:0000313" key="4">
    <source>
        <dbReference type="EMBL" id="AHH17815.1"/>
    </source>
</evidence>
<dbReference type="CDD" id="cd02197">
    <property type="entry name" value="HypE"/>
    <property type="match status" value="1"/>
</dbReference>
<dbReference type="RefSeq" id="WP_025349271.1">
    <property type="nucleotide sequence ID" value="NZ_CP006850.1"/>
</dbReference>
<dbReference type="PATRIC" id="fig|1415166.3.peg.3102"/>
<dbReference type="HOGENOM" id="CLU_049733_0_0_11"/>
<dbReference type="GO" id="GO:0051604">
    <property type="term" value="P:protein maturation"/>
    <property type="evidence" value="ECO:0007669"/>
    <property type="project" value="TreeGrafter"/>
</dbReference>
<dbReference type="InterPro" id="IPR011854">
    <property type="entry name" value="HypE"/>
</dbReference>
<dbReference type="SUPFAM" id="SSF56042">
    <property type="entry name" value="PurM C-terminal domain-like"/>
    <property type="match status" value="1"/>
</dbReference>
<evidence type="ECO:0000256" key="1">
    <source>
        <dbReference type="ARBA" id="ARBA00006243"/>
    </source>
</evidence>
<dbReference type="SUPFAM" id="SSF55326">
    <property type="entry name" value="PurM N-terminal domain-like"/>
    <property type="match status" value="1"/>
</dbReference>